<dbReference type="KEGG" id="vie:OL234_10855"/>
<organism evidence="2 3">
    <name type="scientific">Vagococcus intermedius</name>
    <dbReference type="NCBI Taxonomy" id="2991418"/>
    <lineage>
        <taxon>Bacteria</taxon>
        <taxon>Bacillati</taxon>
        <taxon>Bacillota</taxon>
        <taxon>Bacilli</taxon>
        <taxon>Lactobacillales</taxon>
        <taxon>Enterococcaceae</taxon>
        <taxon>Vagococcus</taxon>
    </lineage>
</organism>
<dbReference type="InterPro" id="IPR011051">
    <property type="entry name" value="RmlC_Cupin_sf"/>
</dbReference>
<dbReference type="PANTHER" id="PTHR43346:SF1">
    <property type="entry name" value="QUERCETIN 2,3-DIOXYGENASE-RELATED"/>
    <property type="match status" value="1"/>
</dbReference>
<dbReference type="InterPro" id="IPR052538">
    <property type="entry name" value="Flavonoid_dioxygenase-like"/>
</dbReference>
<name>A0AAF0CWS2_9ENTE</name>
<keyword evidence="2" id="KW-0614">Plasmid</keyword>
<reference evidence="2" key="1">
    <citation type="submission" date="2022-10" db="EMBL/GenBank/DDBJ databases">
        <title>Vagococcus sp. isolated from poultry meat.</title>
        <authorList>
            <person name="Johansson P."/>
            <person name="Bjorkroth J."/>
        </authorList>
    </citation>
    <scope>NUCLEOTIDE SEQUENCE</scope>
    <source>
        <strain evidence="2">STAA11</strain>
        <plasmid evidence="2">unnamed3</plasmid>
    </source>
</reference>
<evidence type="ECO:0000313" key="2">
    <source>
        <dbReference type="EMBL" id="WEG74454.1"/>
    </source>
</evidence>
<sequence length="141" mass="16164">MEINDKKYGKKPYIVNIEEATVQNDRYRTTMWTGEKLQVTVMSIQPNDDIGLEVHHGIDQFIRIEEGNGLCKMGPTEDNLNFEQKVKDDDAVFVPADMWHNILNIGDKPLKLYTIYAGPDHIPGTVHETHDDARNDPNEQD</sequence>
<evidence type="ECO:0000313" key="3">
    <source>
        <dbReference type="Proteomes" id="UP001179647"/>
    </source>
</evidence>
<dbReference type="CDD" id="cd02223">
    <property type="entry name" value="cupin_Bh2720-like"/>
    <property type="match status" value="1"/>
</dbReference>
<dbReference type="EMBL" id="CP110235">
    <property type="protein sequence ID" value="WEG74454.1"/>
    <property type="molecule type" value="Genomic_DNA"/>
</dbReference>
<dbReference type="InterPro" id="IPR013096">
    <property type="entry name" value="Cupin_2"/>
</dbReference>
<keyword evidence="3" id="KW-1185">Reference proteome</keyword>
<dbReference type="AlphaFoldDB" id="A0AAF0CWS2"/>
<dbReference type="PANTHER" id="PTHR43346">
    <property type="entry name" value="LIGAND BINDING DOMAIN PROTEIN, PUTATIVE (AFU_ORTHOLOGUE AFUA_6G14370)-RELATED"/>
    <property type="match status" value="1"/>
</dbReference>
<gene>
    <name evidence="2" type="ORF">OL234_10855</name>
</gene>
<geneLocation type="plasmid" evidence="2 3">
    <name>unnamed3</name>
</geneLocation>
<dbReference type="RefSeq" id="WP_275470250.1">
    <property type="nucleotide sequence ID" value="NZ_CP110235.1"/>
</dbReference>
<feature type="domain" description="Cupin type-2" evidence="1">
    <location>
        <begin position="41"/>
        <end position="116"/>
    </location>
</feature>
<dbReference type="Gene3D" id="2.60.120.10">
    <property type="entry name" value="Jelly Rolls"/>
    <property type="match status" value="1"/>
</dbReference>
<dbReference type="Proteomes" id="UP001179647">
    <property type="component" value="Plasmid unnamed3"/>
</dbReference>
<accession>A0AAF0CWS2</accession>
<dbReference type="Pfam" id="PF07883">
    <property type="entry name" value="Cupin_2"/>
    <property type="match status" value="1"/>
</dbReference>
<proteinExistence type="predicted"/>
<evidence type="ECO:0000259" key="1">
    <source>
        <dbReference type="Pfam" id="PF07883"/>
    </source>
</evidence>
<dbReference type="InterPro" id="IPR014710">
    <property type="entry name" value="RmlC-like_jellyroll"/>
</dbReference>
<dbReference type="SUPFAM" id="SSF51182">
    <property type="entry name" value="RmlC-like cupins"/>
    <property type="match status" value="1"/>
</dbReference>
<protein>
    <submittedName>
        <fullName evidence="2">Cupin domain-containing protein</fullName>
    </submittedName>
</protein>